<proteinExistence type="predicted"/>
<name>I7B5F6_PSEPT</name>
<dbReference type="HOGENOM" id="CLU_2118991_0_0_6"/>
<dbReference type="GO" id="GO:0004386">
    <property type="term" value="F:helicase activity"/>
    <property type="evidence" value="ECO:0007669"/>
    <property type="project" value="UniProtKB-KW"/>
</dbReference>
<keyword evidence="1" id="KW-0347">Helicase</keyword>
<accession>I7B5F6</accession>
<gene>
    <name evidence="1" type="ordered locus">T1E_4546</name>
</gene>
<dbReference type="KEGG" id="ppx:T1E_4546"/>
<sequence length="114" mass="13333">MWIRDPNWISSEDEAEQIKQFLEMFDMGSGDLTPDWGHLADLWLELVRPRSAELLQKKGRRTTMMRLRDLEPSLKARPIEVDALLKKLQGVELRRRWEERIVACVLGYGKPSAN</sequence>
<keyword evidence="1" id="KW-0378">Hydrolase</keyword>
<dbReference type="RefSeq" id="WP_014861410.1">
    <property type="nucleotide sequence ID" value="NC_018220.1"/>
</dbReference>
<keyword evidence="1" id="KW-0547">Nucleotide-binding</keyword>
<evidence type="ECO:0000313" key="1">
    <source>
        <dbReference type="EMBL" id="AFO50375.1"/>
    </source>
</evidence>
<reference evidence="2" key="1">
    <citation type="journal article" date="2013" name="Microb. Biotechnol.">
        <title>Metabolic potential of the organic-solvent tolerant Pseudomonas putida DOT-T1E deduced from its annotated genome.</title>
        <authorList>
            <person name="Udaondo Z."/>
            <person name="Molina L."/>
            <person name="Daniels C."/>
            <person name="Gomez M.J."/>
            <person name="Molina-Henares M.A."/>
            <person name="Matilla M.A."/>
            <person name="Roca A."/>
            <person name="Fernandez M."/>
            <person name="Duque E."/>
            <person name="Segura A."/>
            <person name="Ramos J.L."/>
        </authorList>
    </citation>
    <scope>NUCLEOTIDE SEQUENCE [LARGE SCALE GENOMIC DNA]</scope>
    <source>
        <strain evidence="2">DOT-T1E</strain>
    </source>
</reference>
<keyword evidence="1" id="KW-0067">ATP-binding</keyword>
<dbReference type="EMBL" id="CP003734">
    <property type="protein sequence ID" value="AFO50375.1"/>
    <property type="molecule type" value="Genomic_DNA"/>
</dbReference>
<dbReference type="Proteomes" id="UP000006503">
    <property type="component" value="Chromosome"/>
</dbReference>
<dbReference type="AlphaFoldDB" id="I7B5F6"/>
<evidence type="ECO:0000313" key="2">
    <source>
        <dbReference type="Proteomes" id="UP000006503"/>
    </source>
</evidence>
<protein>
    <submittedName>
        <fullName evidence="1">Helicase, putative</fullName>
    </submittedName>
</protein>
<organism evidence="1 2">
    <name type="scientific">Pseudomonas putida (strain DOT-T1E)</name>
    <dbReference type="NCBI Taxonomy" id="1196325"/>
    <lineage>
        <taxon>Bacteria</taxon>
        <taxon>Pseudomonadati</taxon>
        <taxon>Pseudomonadota</taxon>
        <taxon>Gammaproteobacteria</taxon>
        <taxon>Pseudomonadales</taxon>
        <taxon>Pseudomonadaceae</taxon>
        <taxon>Pseudomonas</taxon>
    </lineage>
</organism>